<feature type="binding site" evidence="6">
    <location>
        <position position="181"/>
    </location>
    <ligand>
        <name>substrate</name>
    </ligand>
</feature>
<evidence type="ECO:0000313" key="9">
    <source>
        <dbReference type="EMBL" id="OGY57052.1"/>
    </source>
</evidence>
<dbReference type="EC" id="3.4.11.18" evidence="6 7"/>
<dbReference type="Proteomes" id="UP000177062">
    <property type="component" value="Unassembled WGS sequence"/>
</dbReference>
<dbReference type="GO" id="GO:0006508">
    <property type="term" value="P:proteolysis"/>
    <property type="evidence" value="ECO:0007669"/>
    <property type="project" value="UniProtKB-KW"/>
</dbReference>
<organism evidence="9 10">
    <name type="scientific">Candidatus Colwellbacteria bacterium RBG_13_48_8</name>
    <dbReference type="NCBI Taxonomy" id="1797685"/>
    <lineage>
        <taxon>Bacteria</taxon>
        <taxon>Candidatus Colwelliibacteriota</taxon>
    </lineage>
</organism>
<evidence type="ECO:0000256" key="2">
    <source>
        <dbReference type="ARBA" id="ARBA00022438"/>
    </source>
</evidence>
<dbReference type="GO" id="GO:0070006">
    <property type="term" value="F:metalloaminopeptidase activity"/>
    <property type="evidence" value="ECO:0007669"/>
    <property type="project" value="UniProtKB-UniRule"/>
</dbReference>
<feature type="binding site" evidence="6">
    <location>
        <position position="174"/>
    </location>
    <ligand>
        <name>a divalent metal cation</name>
        <dbReference type="ChEBI" id="CHEBI:60240"/>
        <label>2</label>
        <note>catalytic</note>
    </ligand>
</feature>
<evidence type="ECO:0000313" key="10">
    <source>
        <dbReference type="Proteomes" id="UP000177062"/>
    </source>
</evidence>
<dbReference type="Pfam" id="PF00557">
    <property type="entry name" value="Peptidase_M24"/>
    <property type="match status" value="1"/>
</dbReference>
<dbReference type="PANTHER" id="PTHR43330:SF27">
    <property type="entry name" value="METHIONINE AMINOPEPTIDASE"/>
    <property type="match status" value="1"/>
</dbReference>
<feature type="binding site" evidence="6">
    <location>
        <position position="83"/>
    </location>
    <ligand>
        <name>substrate</name>
    </ligand>
</feature>
<keyword evidence="3 6" id="KW-0645">Protease</keyword>
<proteinExistence type="inferred from homology"/>
<evidence type="ECO:0000256" key="4">
    <source>
        <dbReference type="ARBA" id="ARBA00022723"/>
    </source>
</evidence>
<evidence type="ECO:0000256" key="5">
    <source>
        <dbReference type="ARBA" id="ARBA00022801"/>
    </source>
</evidence>
<dbReference type="CDD" id="cd01086">
    <property type="entry name" value="MetAP1"/>
    <property type="match status" value="1"/>
</dbReference>
<comment type="similarity">
    <text evidence="6">Belongs to the peptidase M24A family. Methionine aminopeptidase type 1 subfamily.</text>
</comment>
<feature type="binding site" evidence="6">
    <location>
        <position position="111"/>
    </location>
    <ligand>
        <name>a divalent metal cation</name>
        <dbReference type="ChEBI" id="CHEBI:60240"/>
        <label>2</label>
        <note>catalytic</note>
    </ligand>
</feature>
<feature type="domain" description="Peptidase M24" evidence="8">
    <location>
        <begin position="11"/>
        <end position="244"/>
    </location>
</feature>
<dbReference type="GO" id="GO:0046872">
    <property type="term" value="F:metal ion binding"/>
    <property type="evidence" value="ECO:0007669"/>
    <property type="project" value="UniProtKB-UniRule"/>
</dbReference>
<dbReference type="GO" id="GO:0005829">
    <property type="term" value="C:cytosol"/>
    <property type="evidence" value="ECO:0007669"/>
    <property type="project" value="TreeGrafter"/>
</dbReference>
<feature type="binding site" evidence="6">
    <location>
        <position position="237"/>
    </location>
    <ligand>
        <name>a divalent metal cation</name>
        <dbReference type="ChEBI" id="CHEBI:60240"/>
        <label>2</label>
        <note>catalytic</note>
    </ligand>
</feature>
<feature type="binding site" evidence="6">
    <location>
        <position position="207"/>
    </location>
    <ligand>
        <name>a divalent metal cation</name>
        <dbReference type="ChEBI" id="CHEBI:60240"/>
        <label>2</label>
        <note>catalytic</note>
    </ligand>
</feature>
<dbReference type="EMBL" id="MHIT01000009">
    <property type="protein sequence ID" value="OGY57052.1"/>
    <property type="molecule type" value="Genomic_DNA"/>
</dbReference>
<dbReference type="Gene3D" id="3.90.230.10">
    <property type="entry name" value="Creatinase/methionine aminopeptidase superfamily"/>
    <property type="match status" value="1"/>
</dbReference>
<comment type="cofactor">
    <cofactor evidence="6">
        <name>Co(2+)</name>
        <dbReference type="ChEBI" id="CHEBI:48828"/>
    </cofactor>
    <cofactor evidence="6">
        <name>Zn(2+)</name>
        <dbReference type="ChEBI" id="CHEBI:29105"/>
    </cofactor>
    <cofactor evidence="6">
        <name>Mn(2+)</name>
        <dbReference type="ChEBI" id="CHEBI:29035"/>
    </cofactor>
    <cofactor evidence="6">
        <name>Fe(2+)</name>
        <dbReference type="ChEBI" id="CHEBI:29033"/>
    </cofactor>
    <text evidence="6">Binds 2 divalent metal cations per subunit. Has a high-affinity and a low affinity metal-binding site. The true nature of the physiological cofactor is under debate. The enzyme is active with cobalt, zinc, manganese or divalent iron ions. Most likely, methionine aminopeptidases function as mononuclear Fe(2+)-metalloproteases under physiological conditions, and the catalytically relevant metal-binding site has been assigned to the histidine-containing high-affinity site.</text>
</comment>
<evidence type="ECO:0000256" key="7">
    <source>
        <dbReference type="RuleBase" id="RU003653"/>
    </source>
</evidence>
<dbReference type="HAMAP" id="MF_01974">
    <property type="entry name" value="MetAP_1"/>
    <property type="match status" value="1"/>
</dbReference>
<reference evidence="9 10" key="1">
    <citation type="journal article" date="2016" name="Nat. Commun.">
        <title>Thousands of microbial genomes shed light on interconnected biogeochemical processes in an aquifer system.</title>
        <authorList>
            <person name="Anantharaman K."/>
            <person name="Brown C.T."/>
            <person name="Hug L.A."/>
            <person name="Sharon I."/>
            <person name="Castelle C.J."/>
            <person name="Probst A.J."/>
            <person name="Thomas B.C."/>
            <person name="Singh A."/>
            <person name="Wilkins M.J."/>
            <person name="Karaoz U."/>
            <person name="Brodie E.L."/>
            <person name="Williams K.H."/>
            <person name="Hubbard S.S."/>
            <person name="Banfield J.F."/>
        </authorList>
    </citation>
    <scope>NUCLEOTIDE SEQUENCE [LARGE SCALE GENOMIC DNA]</scope>
</reference>
<gene>
    <name evidence="6" type="primary">map</name>
    <name evidence="9" type="ORF">A2Y84_02280</name>
</gene>
<feature type="binding site" evidence="6">
    <location>
        <position position="100"/>
    </location>
    <ligand>
        <name>a divalent metal cation</name>
        <dbReference type="ChEBI" id="CHEBI:60240"/>
        <label>1</label>
    </ligand>
</feature>
<keyword evidence="5 6" id="KW-0378">Hydrolase</keyword>
<sequence>MSLTKPPEQIERIRKSAKILALTLQKLAEASRVGANLWQLEELAKQVISDNGAKPAFLGYHPDGAERPYPFALCTSLNEVVVHGQPHNYCLRSGDILKLDLGVNWQGGISDAAITLPIGKVTKKNLRLIDIAREALGAGIGAAKAGNTIGDIGYAIAQVVKENKAKVIEGLTGHGVGNELHEEPTVYNLGNPGMGVTLESGMVLAIEPMVSLVSGKIIQLEDGSFATRDKSKAAHFEHTVLITAQGAEVLTK</sequence>
<name>A0A1G1YXH4_9BACT</name>
<dbReference type="AlphaFoldDB" id="A0A1G1YXH4"/>
<protein>
    <recommendedName>
        <fullName evidence="6 7">Methionine aminopeptidase</fullName>
        <shortName evidence="6">MAP</shortName>
        <shortName evidence="6">MetAP</shortName>
        <ecNumber evidence="6 7">3.4.11.18</ecNumber>
    </recommendedName>
    <alternativeName>
        <fullName evidence="6">Peptidase M</fullName>
    </alternativeName>
</protein>
<dbReference type="InterPro" id="IPR000994">
    <property type="entry name" value="Pept_M24"/>
</dbReference>
<keyword evidence="4 6" id="KW-0479">Metal-binding</keyword>
<dbReference type="InterPro" id="IPR002467">
    <property type="entry name" value="Pept_M24A_MAP1"/>
</dbReference>
<evidence type="ECO:0000256" key="6">
    <source>
        <dbReference type="HAMAP-Rule" id="MF_01974"/>
    </source>
</evidence>
<comment type="function">
    <text evidence="1 6">Removes the N-terminal methionine from nascent proteins. The N-terminal methionine is often cleaved when the second residue in the primary sequence is small and uncharged (Met-Ala-, Cys, Gly, Pro, Ser, Thr, or Val). Requires deformylation of the N(alpha)-formylated initiator methionine before it can be hydrolyzed.</text>
</comment>
<dbReference type="NCBIfam" id="TIGR00500">
    <property type="entry name" value="met_pdase_I"/>
    <property type="match status" value="1"/>
</dbReference>
<dbReference type="GO" id="GO:0004239">
    <property type="term" value="F:initiator methionyl aminopeptidase activity"/>
    <property type="evidence" value="ECO:0007669"/>
    <property type="project" value="UniProtKB-UniRule"/>
</dbReference>
<comment type="caution">
    <text evidence="9">The sequence shown here is derived from an EMBL/GenBank/DDBJ whole genome shotgun (WGS) entry which is preliminary data.</text>
</comment>
<evidence type="ECO:0000256" key="1">
    <source>
        <dbReference type="ARBA" id="ARBA00002521"/>
    </source>
</evidence>
<feature type="binding site" evidence="6">
    <location>
        <position position="237"/>
    </location>
    <ligand>
        <name>a divalent metal cation</name>
        <dbReference type="ChEBI" id="CHEBI:60240"/>
        <label>1</label>
    </ligand>
</feature>
<evidence type="ECO:0000256" key="3">
    <source>
        <dbReference type="ARBA" id="ARBA00022670"/>
    </source>
</evidence>
<keyword evidence="2 6" id="KW-0031">Aminopeptidase</keyword>
<dbReference type="InterPro" id="IPR036005">
    <property type="entry name" value="Creatinase/aminopeptidase-like"/>
</dbReference>
<dbReference type="InterPro" id="IPR001714">
    <property type="entry name" value="Pept_M24_MAP"/>
</dbReference>
<accession>A0A1G1YXH4</accession>
<dbReference type="SUPFAM" id="SSF55920">
    <property type="entry name" value="Creatinase/aminopeptidase"/>
    <property type="match status" value="1"/>
</dbReference>
<evidence type="ECO:0000259" key="8">
    <source>
        <dbReference type="Pfam" id="PF00557"/>
    </source>
</evidence>
<comment type="subunit">
    <text evidence="6">Monomer.</text>
</comment>
<dbReference type="PRINTS" id="PR00599">
    <property type="entry name" value="MAPEPTIDASE"/>
</dbReference>
<feature type="binding site" evidence="6">
    <location>
        <position position="111"/>
    </location>
    <ligand>
        <name>a divalent metal cation</name>
        <dbReference type="ChEBI" id="CHEBI:60240"/>
        <label>1</label>
    </ligand>
</feature>
<dbReference type="PANTHER" id="PTHR43330">
    <property type="entry name" value="METHIONINE AMINOPEPTIDASE"/>
    <property type="match status" value="1"/>
</dbReference>
<comment type="catalytic activity">
    <reaction evidence="6 7">
        <text>Release of N-terminal amino acids, preferentially methionine, from peptides and arylamides.</text>
        <dbReference type="EC" id="3.4.11.18"/>
    </reaction>
</comment>